<evidence type="ECO:0000313" key="1">
    <source>
        <dbReference type="EMBL" id="KAH7937381.1"/>
    </source>
</evidence>
<sequence>MSQGTEREEALQSKNKSSVSDTELGPHSRSDLHATKGVEGVAKVGLSQDPAPDNAKQEPGSATPEKLRRSSKGHSETDSRLSRRRRSSSGIKGHTMKSKSQPDTSSDTSRVVTGALVPFKESDTVVSTASSWKSNRSSETTLRDASDHSSRQDAVKGSRARPTHRHVSSASDHQAGLDIPQPPSKDATMGQDRAAESARTVPAGMSHPKPSTTIGVPAQPQPGVLGRLISQRPSSKAAVVPVSSTLSPISPTYPDTISLHGGLSITNPDPCLASPMGLQSKTEGSQSKSRTTLSPRLLALASIMRSPLSTTIGHGLFFSRAALVVFASLAAILMAVVAIALLLMSMHQPTLKDLCIAEDCHVHAALLDNTINQSIDACEDFRAHVCSKWSPPGERRQLRDFDTSVLEDMVLSWLFGLEETLLKGSRKFPVGHKALLMFQSCMSGPSEYGSTLGQFLKFIEELGLSWPERPKQQIDALEVLLTLAHEWHVEFWFSVQIVLYGQGTREFWRLSLEPAPQLPFYLQHHRSVINSGGYYEYWSQFYTAFTNSNPVNSERRATDAARLEGDILEALNQALHVSPRKATGFSLGEMEVYTPSIDSDRWLECLQKVTNMDPALKQRDDVVVSNVKFLLTVGELFGNYSNEQILAFLAWQFVEHYGPVADSRLLWTRYGDQTIADTLRPAFCGFHIEVAYKAVLLAMQFALKITKEDRLEIYRGFRRLSSKAVHLVHSSEWLDSESKDAMAAKLRRLELEIWPPAEYLTNESLEKVFHTYPEHEKTFGSYWIKSIQSLRTTKKDSLYKRVRRLPLNYAQPYFVHDNFNNTVSVAIAAVTRPLFYSKGTRAMFYGGIGFSIALELVKALDREGLRWDAAGNVHSVISKNSSAAYDARNSCLNNSDEREDSLFPEIPAMEIAYSAFLDATKEAEKELPISQNFTETQVFFLTVCYMTCSLKGVINPFSANCNKLVRNSLAFANAFACPLGSKMNPFRKCALFG</sequence>
<comment type="caution">
    <text evidence="1">The sequence shown here is derived from an EMBL/GenBank/DDBJ whole genome shotgun (WGS) entry which is preliminary data.</text>
</comment>
<proteinExistence type="predicted"/>
<dbReference type="EMBL" id="CM023477">
    <property type="protein sequence ID" value="KAH7937381.1"/>
    <property type="molecule type" value="Genomic_DNA"/>
</dbReference>
<dbReference type="Proteomes" id="UP000821865">
    <property type="component" value="Chromosome 8"/>
</dbReference>
<name>A0ACB8C8W5_DERSI</name>
<evidence type="ECO:0000313" key="2">
    <source>
        <dbReference type="Proteomes" id="UP000821865"/>
    </source>
</evidence>
<gene>
    <name evidence="1" type="ORF">HPB49_011305</name>
</gene>
<protein>
    <submittedName>
        <fullName evidence="1">Uncharacterized protein</fullName>
    </submittedName>
</protein>
<organism evidence="1 2">
    <name type="scientific">Dermacentor silvarum</name>
    <name type="common">Tick</name>
    <dbReference type="NCBI Taxonomy" id="543639"/>
    <lineage>
        <taxon>Eukaryota</taxon>
        <taxon>Metazoa</taxon>
        <taxon>Ecdysozoa</taxon>
        <taxon>Arthropoda</taxon>
        <taxon>Chelicerata</taxon>
        <taxon>Arachnida</taxon>
        <taxon>Acari</taxon>
        <taxon>Parasitiformes</taxon>
        <taxon>Ixodida</taxon>
        <taxon>Ixodoidea</taxon>
        <taxon>Ixodidae</taxon>
        <taxon>Rhipicephalinae</taxon>
        <taxon>Dermacentor</taxon>
    </lineage>
</organism>
<accession>A0ACB8C8W5</accession>
<reference evidence="1" key="1">
    <citation type="submission" date="2020-05" db="EMBL/GenBank/DDBJ databases">
        <title>Large-scale comparative analyses of tick genomes elucidate their genetic diversity and vector capacities.</title>
        <authorList>
            <person name="Jia N."/>
            <person name="Wang J."/>
            <person name="Shi W."/>
            <person name="Du L."/>
            <person name="Sun Y."/>
            <person name="Zhan W."/>
            <person name="Jiang J."/>
            <person name="Wang Q."/>
            <person name="Zhang B."/>
            <person name="Ji P."/>
            <person name="Sakyi L.B."/>
            <person name="Cui X."/>
            <person name="Yuan T."/>
            <person name="Jiang B."/>
            <person name="Yang W."/>
            <person name="Lam T.T.-Y."/>
            <person name="Chang Q."/>
            <person name="Ding S."/>
            <person name="Wang X."/>
            <person name="Zhu J."/>
            <person name="Ruan X."/>
            <person name="Zhao L."/>
            <person name="Wei J."/>
            <person name="Que T."/>
            <person name="Du C."/>
            <person name="Cheng J."/>
            <person name="Dai P."/>
            <person name="Han X."/>
            <person name="Huang E."/>
            <person name="Gao Y."/>
            <person name="Liu J."/>
            <person name="Shao H."/>
            <person name="Ye R."/>
            <person name="Li L."/>
            <person name="Wei W."/>
            <person name="Wang X."/>
            <person name="Wang C."/>
            <person name="Yang T."/>
            <person name="Huo Q."/>
            <person name="Li W."/>
            <person name="Guo W."/>
            <person name="Chen H."/>
            <person name="Zhou L."/>
            <person name="Ni X."/>
            <person name="Tian J."/>
            <person name="Zhou Y."/>
            <person name="Sheng Y."/>
            <person name="Liu T."/>
            <person name="Pan Y."/>
            <person name="Xia L."/>
            <person name="Li J."/>
            <person name="Zhao F."/>
            <person name="Cao W."/>
        </authorList>
    </citation>
    <scope>NUCLEOTIDE SEQUENCE</scope>
    <source>
        <strain evidence="1">Dsil-2018</strain>
    </source>
</reference>
<keyword evidence="2" id="KW-1185">Reference proteome</keyword>